<name>A0A1Q9DRT2_SYMMI</name>
<dbReference type="GO" id="GO:0006629">
    <property type="term" value="P:lipid metabolic process"/>
    <property type="evidence" value="ECO:0007669"/>
    <property type="project" value="InterPro"/>
</dbReference>
<comment type="caution">
    <text evidence="2">The sequence shown here is derived from an EMBL/GenBank/DDBJ whole genome shotgun (WGS) entry which is preliminary data.</text>
</comment>
<dbReference type="Gene3D" id="2.130.10.10">
    <property type="entry name" value="YVTN repeat-like/Quinoprotein amine dehydrogenase"/>
    <property type="match status" value="1"/>
</dbReference>
<dbReference type="EMBL" id="LSRX01000417">
    <property type="protein sequence ID" value="OLP97879.1"/>
    <property type="molecule type" value="Genomic_DNA"/>
</dbReference>
<dbReference type="SUPFAM" id="SSF50974">
    <property type="entry name" value="Nitrous oxide reductase, N-terminal domain"/>
    <property type="match status" value="1"/>
</dbReference>
<dbReference type="Proteomes" id="UP000186817">
    <property type="component" value="Unassembled WGS sequence"/>
</dbReference>
<feature type="domain" description="Fungal lipase-type" evidence="1">
    <location>
        <begin position="458"/>
        <end position="607"/>
    </location>
</feature>
<protein>
    <recommendedName>
        <fullName evidence="1">Fungal lipase-type domain-containing protein</fullName>
    </recommendedName>
</protein>
<dbReference type="AlphaFoldDB" id="A0A1Q9DRT2"/>
<evidence type="ECO:0000259" key="1">
    <source>
        <dbReference type="Pfam" id="PF01764"/>
    </source>
</evidence>
<gene>
    <name evidence="2" type="ORF">AK812_SmicGene19741</name>
</gene>
<dbReference type="OrthoDB" id="426718at2759"/>
<evidence type="ECO:0000313" key="2">
    <source>
        <dbReference type="EMBL" id="OLP97879.1"/>
    </source>
</evidence>
<dbReference type="PANTHER" id="PTHR45856">
    <property type="entry name" value="ALPHA/BETA-HYDROLASES SUPERFAMILY PROTEIN"/>
    <property type="match status" value="1"/>
</dbReference>
<proteinExistence type="predicted"/>
<dbReference type="PANTHER" id="PTHR45856:SF24">
    <property type="entry name" value="FUNGAL LIPASE-LIKE DOMAIN-CONTAINING PROTEIN"/>
    <property type="match status" value="1"/>
</dbReference>
<dbReference type="InterPro" id="IPR002921">
    <property type="entry name" value="Fungal_lipase-type"/>
</dbReference>
<accession>A0A1Q9DRT2</accession>
<organism evidence="2 3">
    <name type="scientific">Symbiodinium microadriaticum</name>
    <name type="common">Dinoflagellate</name>
    <name type="synonym">Zooxanthella microadriatica</name>
    <dbReference type="NCBI Taxonomy" id="2951"/>
    <lineage>
        <taxon>Eukaryota</taxon>
        <taxon>Sar</taxon>
        <taxon>Alveolata</taxon>
        <taxon>Dinophyceae</taxon>
        <taxon>Suessiales</taxon>
        <taxon>Symbiodiniaceae</taxon>
        <taxon>Symbiodinium</taxon>
    </lineage>
</organism>
<dbReference type="Pfam" id="PF01764">
    <property type="entry name" value="Lipase_3"/>
    <property type="match status" value="1"/>
</dbReference>
<dbReference type="InterPro" id="IPR011045">
    <property type="entry name" value="N2O_reductase_N"/>
</dbReference>
<evidence type="ECO:0000313" key="3">
    <source>
        <dbReference type="Proteomes" id="UP000186817"/>
    </source>
</evidence>
<dbReference type="InterPro" id="IPR029058">
    <property type="entry name" value="AB_hydrolase_fold"/>
</dbReference>
<keyword evidence="3" id="KW-1185">Reference proteome</keyword>
<dbReference type="Gene3D" id="3.40.50.1820">
    <property type="entry name" value="alpha/beta hydrolase"/>
    <property type="match status" value="1"/>
</dbReference>
<dbReference type="SUPFAM" id="SSF53474">
    <property type="entry name" value="alpha/beta-Hydrolases"/>
    <property type="match status" value="1"/>
</dbReference>
<sequence length="733" mass="78217">MPRCSKTVRNAFVGLQSWRFDKFGSACNVNGTTVAVPADAQVILVVGPATSHASAIGLPAGIDASREWKYRSVCNVNGKAVAVPHNAEKILAVDPVSGQASAIDLPAGIDASSGGKYLSVCNVNGKAVAVPANAEKILVVDPATGQASAIDLPAGLNASWGRTYASVCSVNGKAVAVPCGAEKILVVDPATGQASAIDLPAGIDASGVDKFWSVCNVNGKVVAVPYNAEKILVMDPTIGQASAIDLPAGIDESTMRKFASVCSVDGKAVAVPDDAEKVLVVDPVSGQASAIDLPAGIDASREWKYQSVCNVNRKAVAVPRNAEKILVVDPATGQASAIDLPASIDASEWGKFLSVCNVNGKAVAVPCHAEQILVVKLSPTQAQTLRLGLHQSTVQETPVFTELVAALLSYWVYTDEPESPRLEHASMQVHRVIQPGEFGSAVKIATVTADLPTGKVMYVVFKGTSYILDFLNWNLELNHAMTQDADFFVHGGAASTLQAASFWLEQILLDRLEKASENGVRTVVFTGHSLGGMYASLLLYAFWKKMDGTSQASQDVLSVLSGFDLRCVTFGSPMVFGGFSKQAQDFNLFAQGRAVNYINENDPCPRAWGAINLRHFVEVAARSVQNELVDELGSVKGFVASQVVAAAAQQVLSRPDFQLLEDFATRYRHFAELKVLSSRGQVRRWKKFRLTPTCLQDHSMLAYVNRLFDAFDDSRPECHVHSQTARVEQRGGA</sequence>
<dbReference type="InterPro" id="IPR015943">
    <property type="entry name" value="WD40/YVTN_repeat-like_dom_sf"/>
</dbReference>
<reference evidence="2 3" key="1">
    <citation type="submission" date="2016-02" db="EMBL/GenBank/DDBJ databases">
        <title>Genome analysis of coral dinoflagellate symbionts highlights evolutionary adaptations to a symbiotic lifestyle.</title>
        <authorList>
            <person name="Aranda M."/>
            <person name="Li Y."/>
            <person name="Liew Y.J."/>
            <person name="Baumgarten S."/>
            <person name="Simakov O."/>
            <person name="Wilson M."/>
            <person name="Piel J."/>
            <person name="Ashoor H."/>
            <person name="Bougouffa S."/>
            <person name="Bajic V.B."/>
            <person name="Ryu T."/>
            <person name="Ravasi T."/>
            <person name="Bayer T."/>
            <person name="Micklem G."/>
            <person name="Kim H."/>
            <person name="Bhak J."/>
            <person name="Lajeunesse T.C."/>
            <person name="Voolstra C.R."/>
        </authorList>
    </citation>
    <scope>NUCLEOTIDE SEQUENCE [LARGE SCALE GENOMIC DNA]</scope>
    <source>
        <strain evidence="2 3">CCMP2467</strain>
    </source>
</reference>
<dbReference type="InterPro" id="IPR051218">
    <property type="entry name" value="Sec_MonoDiacylglyc_Lipase"/>
</dbReference>